<organism evidence="2 3">
    <name type="scientific">Pseudomonas mangiferae</name>
    <dbReference type="NCBI Taxonomy" id="2593654"/>
    <lineage>
        <taxon>Bacteria</taxon>
        <taxon>Pseudomonadati</taxon>
        <taxon>Pseudomonadota</taxon>
        <taxon>Gammaproteobacteria</taxon>
        <taxon>Pseudomonadales</taxon>
        <taxon>Pseudomonadaceae</taxon>
        <taxon>Pseudomonas</taxon>
    </lineage>
</organism>
<dbReference type="AlphaFoldDB" id="A0A553H1L4"/>
<dbReference type="EMBL" id="VJOY01000004">
    <property type="protein sequence ID" value="TRX75645.1"/>
    <property type="molecule type" value="Genomic_DNA"/>
</dbReference>
<keyword evidence="1" id="KW-0812">Transmembrane</keyword>
<accession>A0A553H1L4</accession>
<reference evidence="2 3" key="1">
    <citation type="submission" date="2019-07" db="EMBL/GenBank/DDBJ databases">
        <title>Pseudomonas mangiferae sp. nov., isolated from bark of mango tree in Thailand.</title>
        <authorList>
            <person name="Srisuk N."/>
            <person name="Anurat P."/>
        </authorList>
    </citation>
    <scope>NUCLEOTIDE SEQUENCE [LARGE SCALE GENOMIC DNA]</scope>
    <source>
        <strain evidence="2 3">DMKU_BBB3-04</strain>
    </source>
</reference>
<dbReference type="RefSeq" id="WP_143487737.1">
    <property type="nucleotide sequence ID" value="NZ_VJOY01000004.1"/>
</dbReference>
<evidence type="ECO:0000313" key="2">
    <source>
        <dbReference type="EMBL" id="TRX75645.1"/>
    </source>
</evidence>
<name>A0A553H1L4_9PSED</name>
<dbReference type="Proteomes" id="UP000315235">
    <property type="component" value="Unassembled WGS sequence"/>
</dbReference>
<protein>
    <submittedName>
        <fullName evidence="2">Uncharacterized protein</fullName>
    </submittedName>
</protein>
<keyword evidence="3" id="KW-1185">Reference proteome</keyword>
<sequence length="115" mass="12716">MPFILGFLFRGLVAFFGSMIPKAVATLFAIKATDRIVDFAKKLALIAAIMLLIGLEIKAINEAIALLKVTVPDEYTKLGAMFYPSNLPTCASIITAASLLRIFLVWKIRVMEYFV</sequence>
<proteinExistence type="predicted"/>
<feature type="transmembrane region" description="Helical" evidence="1">
    <location>
        <begin position="12"/>
        <end position="30"/>
    </location>
</feature>
<keyword evidence="1" id="KW-1133">Transmembrane helix</keyword>
<gene>
    <name evidence="2" type="ORF">FM069_07845</name>
</gene>
<comment type="caution">
    <text evidence="2">The sequence shown here is derived from an EMBL/GenBank/DDBJ whole genome shotgun (WGS) entry which is preliminary data.</text>
</comment>
<feature type="transmembrane region" description="Helical" evidence="1">
    <location>
        <begin position="42"/>
        <end position="60"/>
    </location>
</feature>
<feature type="transmembrane region" description="Helical" evidence="1">
    <location>
        <begin position="80"/>
        <end position="104"/>
    </location>
</feature>
<evidence type="ECO:0000313" key="3">
    <source>
        <dbReference type="Proteomes" id="UP000315235"/>
    </source>
</evidence>
<keyword evidence="1" id="KW-0472">Membrane</keyword>
<evidence type="ECO:0000256" key="1">
    <source>
        <dbReference type="SAM" id="Phobius"/>
    </source>
</evidence>